<accession>A0ABU7LZD0</accession>
<evidence type="ECO:0000256" key="1">
    <source>
        <dbReference type="SAM" id="SignalP"/>
    </source>
</evidence>
<dbReference type="PROSITE" id="PS51257">
    <property type="entry name" value="PROKAR_LIPOPROTEIN"/>
    <property type="match status" value="1"/>
</dbReference>
<proteinExistence type="predicted"/>
<organism evidence="2 3">
    <name type="scientific">Hyphobacterium marinum</name>
    <dbReference type="NCBI Taxonomy" id="3116574"/>
    <lineage>
        <taxon>Bacteria</taxon>
        <taxon>Pseudomonadati</taxon>
        <taxon>Pseudomonadota</taxon>
        <taxon>Alphaproteobacteria</taxon>
        <taxon>Maricaulales</taxon>
        <taxon>Maricaulaceae</taxon>
        <taxon>Hyphobacterium</taxon>
    </lineage>
</organism>
<evidence type="ECO:0000313" key="2">
    <source>
        <dbReference type="EMBL" id="MEE2566885.1"/>
    </source>
</evidence>
<evidence type="ECO:0008006" key="4">
    <source>
        <dbReference type="Google" id="ProtNLM"/>
    </source>
</evidence>
<reference evidence="2 3" key="1">
    <citation type="submission" date="2024-01" db="EMBL/GenBank/DDBJ databases">
        <title>Hyphobacterium bacterium isolated from marine sediment.</title>
        <authorList>
            <person name="Zhao S."/>
        </authorList>
    </citation>
    <scope>NUCLEOTIDE SEQUENCE [LARGE SCALE GENOMIC DNA]</scope>
    <source>
        <strain evidence="2 3">Y60-23</strain>
    </source>
</reference>
<dbReference type="EMBL" id="JAZDRO010000003">
    <property type="protein sequence ID" value="MEE2566885.1"/>
    <property type="molecule type" value="Genomic_DNA"/>
</dbReference>
<feature type="signal peptide" evidence="1">
    <location>
        <begin position="1"/>
        <end position="23"/>
    </location>
</feature>
<feature type="chain" id="PRO_5046001896" description="Peptidase M61 catalytic domain-containing protein" evidence="1">
    <location>
        <begin position="24"/>
        <end position="482"/>
    </location>
</feature>
<name>A0ABU7LZD0_9PROT</name>
<sequence length="482" mass="51372">MRIESWFAGGAAALLLMSCGAPAAVVDDAASADGLMLDGTGVTAVVTALDDGRFEVAYRFAEPQTGYFFSRSGGDYRTAHWASLDDGVTLERVGGFDTLLFDGPRTEARFVVEPWFGQITGDYSPYVQFSDGAVALFTGQFEILPVADRDAVLALDGDIRAWSGEQPVLGVRIVSPDRMVMNGEVLTGHADDISQGDGAFVYIGDGEIETGESFVGVLDGALPAWIRERFDSDLATIFGALETGWGFELPQRASVFFAFEGYDNPGFSNKGGATRSLLMLQSSGQALREPSPQVLAYLQWFFAHEGVHLFQNAAGLYASTSDHAWITEGGANTMANAVLATLDGLPEGRRLAEYRRSYAGCLRSLAAGPLTEAVRRGDHEASYLCGDLIGLMSWAATPDADIYIIGEAVGGRTTDQPGTTGEMYFATLIELGADPAVVDQLRALVGSRLADPESALRAAMVASGLNPVFDEAGQLSELEFPQ</sequence>
<dbReference type="RefSeq" id="WP_330196437.1">
    <property type="nucleotide sequence ID" value="NZ_JAZDRO010000003.1"/>
</dbReference>
<keyword evidence="1" id="KW-0732">Signal</keyword>
<protein>
    <recommendedName>
        <fullName evidence="4">Peptidase M61 catalytic domain-containing protein</fullName>
    </recommendedName>
</protein>
<comment type="caution">
    <text evidence="2">The sequence shown here is derived from an EMBL/GenBank/DDBJ whole genome shotgun (WGS) entry which is preliminary data.</text>
</comment>
<dbReference type="Proteomes" id="UP001310692">
    <property type="component" value="Unassembled WGS sequence"/>
</dbReference>
<keyword evidence="3" id="KW-1185">Reference proteome</keyword>
<evidence type="ECO:0000313" key="3">
    <source>
        <dbReference type="Proteomes" id="UP001310692"/>
    </source>
</evidence>
<gene>
    <name evidence="2" type="ORF">V0U35_09350</name>
</gene>